<dbReference type="AlphaFoldDB" id="A0A1X7SIW5"/>
<proteinExistence type="predicted"/>
<name>A0A1X7SIW5_AMPQE</name>
<dbReference type="EnsemblMetazoa" id="Aqu2.1.02046_001">
    <property type="protein sequence ID" value="Aqu2.1.02046_001"/>
    <property type="gene ID" value="Aqu2.1.02046"/>
</dbReference>
<organism evidence="1">
    <name type="scientific">Amphimedon queenslandica</name>
    <name type="common">Sponge</name>
    <dbReference type="NCBI Taxonomy" id="400682"/>
    <lineage>
        <taxon>Eukaryota</taxon>
        <taxon>Metazoa</taxon>
        <taxon>Porifera</taxon>
        <taxon>Demospongiae</taxon>
        <taxon>Heteroscleromorpha</taxon>
        <taxon>Haplosclerida</taxon>
        <taxon>Niphatidae</taxon>
        <taxon>Amphimedon</taxon>
    </lineage>
</organism>
<protein>
    <submittedName>
        <fullName evidence="1">Uncharacterized protein</fullName>
    </submittedName>
</protein>
<accession>A0A1X7SIW5</accession>
<dbReference type="InParanoid" id="A0A1X7SIW5"/>
<sequence>MKDYITTVIVPYIKKIRSQLLQTHVTSTQPAVVIFDVFQCQMCQSTIHLLMENNIHFVHVPPMCTDRLQPLDISVNKPWKDFVTSKFIEWYSLQVCIALENT</sequence>
<reference evidence="1" key="1">
    <citation type="submission" date="2017-05" db="UniProtKB">
        <authorList>
            <consortium name="EnsemblMetazoa"/>
        </authorList>
    </citation>
    <scope>IDENTIFICATION</scope>
</reference>
<evidence type="ECO:0000313" key="1">
    <source>
        <dbReference type="EnsemblMetazoa" id="Aqu2.1.02046_001"/>
    </source>
</evidence>